<feature type="binding site" evidence="2">
    <location>
        <position position="186"/>
    </location>
    <ligand>
        <name>Fe cation</name>
        <dbReference type="ChEBI" id="CHEBI:24875"/>
        <label>2</label>
    </ligand>
</feature>
<dbReference type="PIRSF" id="PIRSF004789">
    <property type="entry name" value="DR1281"/>
    <property type="match status" value="1"/>
</dbReference>
<feature type="binding site" evidence="2">
    <location>
        <position position="161"/>
    </location>
    <ligand>
        <name>Fe cation</name>
        <dbReference type="ChEBI" id="CHEBI:24875"/>
        <label>2</label>
    </ligand>
</feature>
<dbReference type="SUPFAM" id="SSF56300">
    <property type="entry name" value="Metallo-dependent phosphatases"/>
    <property type="match status" value="1"/>
</dbReference>
<protein>
    <recommendedName>
        <fullName evidence="5">Metallophosphoesterase</fullName>
    </recommendedName>
</protein>
<evidence type="ECO:0000256" key="2">
    <source>
        <dbReference type="PIRSR" id="PIRSR004789-51"/>
    </source>
</evidence>
<dbReference type="PANTHER" id="PTHR36303:SF1">
    <property type="entry name" value="2',3'-CYCLIC-NUCLEOTIDE 2'-PHOSPHODIESTERASE"/>
    <property type="match status" value="1"/>
</dbReference>
<evidence type="ECO:0000256" key="1">
    <source>
        <dbReference type="PIRSR" id="PIRSR004789-50"/>
    </source>
</evidence>
<feature type="binding site" evidence="2">
    <location>
        <position position="8"/>
    </location>
    <ligand>
        <name>Fe cation</name>
        <dbReference type="ChEBI" id="CHEBI:24875"/>
        <label>1</label>
    </ligand>
</feature>
<comment type="caution">
    <text evidence="3">The sequence shown here is derived from an EMBL/GenBank/DDBJ whole genome shotgun (WGS) entry which is preliminary data.</text>
</comment>
<dbReference type="Proteomes" id="UP000179153">
    <property type="component" value="Unassembled WGS sequence"/>
</dbReference>
<feature type="binding site" evidence="2">
    <location>
        <position position="188"/>
    </location>
    <ligand>
        <name>Fe cation</name>
        <dbReference type="ChEBI" id="CHEBI:24875"/>
        <label>1</label>
    </ligand>
</feature>
<dbReference type="AlphaFoldDB" id="A0A1G2HG40"/>
<dbReference type="GO" id="GO:0046872">
    <property type="term" value="F:metal ion binding"/>
    <property type="evidence" value="ECO:0007669"/>
    <property type="project" value="UniProtKB-KW"/>
</dbReference>
<dbReference type="GO" id="GO:0004113">
    <property type="term" value="F:2',3'-cyclic-nucleotide 3'-phosphodiesterase activity"/>
    <property type="evidence" value="ECO:0007669"/>
    <property type="project" value="TreeGrafter"/>
</dbReference>
<feature type="binding site" evidence="2">
    <location>
        <position position="39"/>
    </location>
    <ligand>
        <name>Fe cation</name>
        <dbReference type="ChEBI" id="CHEBI:24875"/>
        <label>1</label>
    </ligand>
</feature>
<accession>A0A1G2HG40</accession>
<evidence type="ECO:0000313" key="3">
    <source>
        <dbReference type="EMBL" id="OGZ61230.1"/>
    </source>
</evidence>
<dbReference type="EMBL" id="MHOI01000025">
    <property type="protein sequence ID" value="OGZ61230.1"/>
    <property type="molecule type" value="Genomic_DNA"/>
</dbReference>
<dbReference type="InterPro" id="IPR005235">
    <property type="entry name" value="YmdB-like"/>
</dbReference>
<name>A0A1G2HG40_9BACT</name>
<keyword evidence="2" id="KW-0479">Metal-binding</keyword>
<feature type="binding site" evidence="2">
    <location>
        <position position="40"/>
    </location>
    <ligand>
        <name>Fe cation</name>
        <dbReference type="ChEBI" id="CHEBI:24875"/>
        <label>1</label>
    </ligand>
</feature>
<gene>
    <name evidence="3" type="ORF">A2932_01345</name>
</gene>
<dbReference type="PANTHER" id="PTHR36303">
    <property type="entry name" value="2',3'-CYCLIC-NUCLEOTIDE 2'-PHOSPHODIESTERASE"/>
    <property type="match status" value="1"/>
</dbReference>
<sequence length="272" mass="29619">MRILFFGDIFGRPGREALRIVVPQFINEYKPDFIIGNVENLAHGTGVTLRTLAEVDELGVFDAYTSGNHIFDTPEARDLLNQRDSLLLRPLNYPEGTAGKGALVATKGTKRLLVVNAMGRVFMKDVLNDPFAATMQLINGYTMDAIDGEGEYVDGIFVDFHAEVTAEKRAFAFYLDGHVSAIVGTHTHVPTKDAQVLPNGTAYITDAGMVGPMHSSLGLNVEPIIEEFLSGQKQRREVSGVPLIEVGAVIIDIGKGGLANNIEHIRKIVEIS</sequence>
<reference evidence="3 4" key="1">
    <citation type="journal article" date="2016" name="Nat. Commun.">
        <title>Thousands of microbial genomes shed light on interconnected biogeochemical processes in an aquifer system.</title>
        <authorList>
            <person name="Anantharaman K."/>
            <person name="Brown C.T."/>
            <person name="Hug L.A."/>
            <person name="Sharon I."/>
            <person name="Castelle C.J."/>
            <person name="Probst A.J."/>
            <person name="Thomas B.C."/>
            <person name="Singh A."/>
            <person name="Wilkins M.J."/>
            <person name="Karaoz U."/>
            <person name="Brodie E.L."/>
            <person name="Williams K.H."/>
            <person name="Hubbard S.S."/>
            <person name="Banfield J.F."/>
        </authorList>
    </citation>
    <scope>NUCLEOTIDE SEQUENCE [LARGE SCALE GENOMIC DNA]</scope>
</reference>
<organism evidence="3 4">
    <name type="scientific">Candidatus Spechtbacteria bacterium RIFCSPLOWO2_01_FULL_46_10</name>
    <dbReference type="NCBI Taxonomy" id="1802163"/>
    <lineage>
        <taxon>Bacteria</taxon>
        <taxon>Candidatus Spechtiibacteriota</taxon>
    </lineage>
</organism>
<evidence type="ECO:0008006" key="5">
    <source>
        <dbReference type="Google" id="ProtNLM"/>
    </source>
</evidence>
<proteinExistence type="predicted"/>
<feature type="active site" description="Proton donor" evidence="1">
    <location>
        <position position="69"/>
    </location>
</feature>
<dbReference type="Pfam" id="PF13277">
    <property type="entry name" value="YmdB"/>
    <property type="match status" value="1"/>
</dbReference>
<dbReference type="Gene3D" id="3.60.21.10">
    <property type="match status" value="1"/>
</dbReference>
<evidence type="ECO:0000313" key="4">
    <source>
        <dbReference type="Proteomes" id="UP000179153"/>
    </source>
</evidence>
<dbReference type="InterPro" id="IPR029052">
    <property type="entry name" value="Metallo-depent_PP-like"/>
</dbReference>
<feature type="binding site" evidence="2">
    <location>
        <position position="68"/>
    </location>
    <ligand>
        <name>Fe cation</name>
        <dbReference type="ChEBI" id="CHEBI:24875"/>
        <label>2</label>
    </ligand>
</feature>
<feature type="binding site" evidence="2">
    <location>
        <position position="39"/>
    </location>
    <ligand>
        <name>Fe cation</name>
        <dbReference type="ChEBI" id="CHEBI:24875"/>
        <label>2</label>
    </ligand>
</feature>